<reference evidence="5 6" key="1">
    <citation type="submission" date="2020-07" db="EMBL/GenBank/DDBJ databases">
        <title>Genomic Encyclopedia of Type Strains, Phase IV (KMG-IV): sequencing the most valuable type-strain genomes for metagenomic binning, comparative biology and taxonomic classification.</title>
        <authorList>
            <person name="Goeker M."/>
        </authorList>
    </citation>
    <scope>NUCLEOTIDE SEQUENCE [LARGE SCALE GENOMIC DNA]</scope>
    <source>
        <strain evidence="5 6">DSM 45533</strain>
    </source>
</reference>
<dbReference type="Gene3D" id="3.40.50.2300">
    <property type="match status" value="2"/>
</dbReference>
<dbReference type="PROSITE" id="PS50932">
    <property type="entry name" value="HTH_LACI_2"/>
    <property type="match status" value="1"/>
</dbReference>
<keyword evidence="2" id="KW-0238">DNA-binding</keyword>
<keyword evidence="3" id="KW-0804">Transcription</keyword>
<dbReference type="SMART" id="SM00354">
    <property type="entry name" value="HTH_LACI"/>
    <property type="match status" value="1"/>
</dbReference>
<dbReference type="SUPFAM" id="SSF47413">
    <property type="entry name" value="lambda repressor-like DNA-binding domains"/>
    <property type="match status" value="1"/>
</dbReference>
<dbReference type="SUPFAM" id="SSF53822">
    <property type="entry name" value="Periplasmic binding protein-like I"/>
    <property type="match status" value="1"/>
</dbReference>
<dbReference type="RefSeq" id="WP_181610528.1">
    <property type="nucleotide sequence ID" value="NZ_BAABAM010000002.1"/>
</dbReference>
<dbReference type="Gene3D" id="1.10.260.40">
    <property type="entry name" value="lambda repressor-like DNA-binding domains"/>
    <property type="match status" value="1"/>
</dbReference>
<dbReference type="PANTHER" id="PTHR30146:SF138">
    <property type="entry name" value="TRANSCRIPTIONAL REGULATORY PROTEIN"/>
    <property type="match status" value="1"/>
</dbReference>
<dbReference type="PANTHER" id="PTHR30146">
    <property type="entry name" value="LACI-RELATED TRANSCRIPTIONAL REPRESSOR"/>
    <property type="match status" value="1"/>
</dbReference>
<dbReference type="Pfam" id="PF00356">
    <property type="entry name" value="LacI"/>
    <property type="match status" value="1"/>
</dbReference>
<protein>
    <submittedName>
        <fullName evidence="5">LacI family transcriptional regulator</fullName>
    </submittedName>
</protein>
<dbReference type="InterPro" id="IPR028082">
    <property type="entry name" value="Peripla_BP_I"/>
</dbReference>
<dbReference type="PROSITE" id="PS00356">
    <property type="entry name" value="HTH_LACI_1"/>
    <property type="match status" value="1"/>
</dbReference>
<dbReference type="CDD" id="cd01392">
    <property type="entry name" value="HTH_LacI"/>
    <property type="match status" value="1"/>
</dbReference>
<dbReference type="PRINTS" id="PR00036">
    <property type="entry name" value="HTHLACI"/>
</dbReference>
<evidence type="ECO:0000259" key="4">
    <source>
        <dbReference type="PROSITE" id="PS50932"/>
    </source>
</evidence>
<keyword evidence="6" id="KW-1185">Reference proteome</keyword>
<dbReference type="EMBL" id="JACDUR010000003">
    <property type="protein sequence ID" value="MBA2891764.1"/>
    <property type="molecule type" value="Genomic_DNA"/>
</dbReference>
<dbReference type="AlphaFoldDB" id="A0A7W0CIN6"/>
<dbReference type="GO" id="GO:0003700">
    <property type="term" value="F:DNA-binding transcription factor activity"/>
    <property type="evidence" value="ECO:0007669"/>
    <property type="project" value="TreeGrafter"/>
</dbReference>
<proteinExistence type="predicted"/>
<evidence type="ECO:0000313" key="5">
    <source>
        <dbReference type="EMBL" id="MBA2891764.1"/>
    </source>
</evidence>
<evidence type="ECO:0000313" key="6">
    <source>
        <dbReference type="Proteomes" id="UP000530928"/>
    </source>
</evidence>
<evidence type="ECO:0000256" key="3">
    <source>
        <dbReference type="ARBA" id="ARBA00023163"/>
    </source>
</evidence>
<dbReference type="Pfam" id="PF13377">
    <property type="entry name" value="Peripla_BP_3"/>
    <property type="match status" value="1"/>
</dbReference>
<name>A0A7W0CIN6_9ACTN</name>
<dbReference type="GO" id="GO:0000976">
    <property type="term" value="F:transcription cis-regulatory region binding"/>
    <property type="evidence" value="ECO:0007669"/>
    <property type="project" value="TreeGrafter"/>
</dbReference>
<keyword evidence="1" id="KW-0805">Transcription regulation</keyword>
<dbReference type="InterPro" id="IPR000843">
    <property type="entry name" value="HTH_LacI"/>
</dbReference>
<comment type="caution">
    <text evidence="5">The sequence shown here is derived from an EMBL/GenBank/DDBJ whole genome shotgun (WGS) entry which is preliminary data.</text>
</comment>
<dbReference type="InterPro" id="IPR010982">
    <property type="entry name" value="Lambda_DNA-bd_dom_sf"/>
</dbReference>
<accession>A0A7W0CIN6</accession>
<evidence type="ECO:0000256" key="2">
    <source>
        <dbReference type="ARBA" id="ARBA00023125"/>
    </source>
</evidence>
<gene>
    <name evidence="5" type="ORF">HNR30_003105</name>
</gene>
<dbReference type="InterPro" id="IPR046335">
    <property type="entry name" value="LacI/GalR-like_sensor"/>
</dbReference>
<dbReference type="Proteomes" id="UP000530928">
    <property type="component" value="Unassembled WGS sequence"/>
</dbReference>
<evidence type="ECO:0000256" key="1">
    <source>
        <dbReference type="ARBA" id="ARBA00023015"/>
    </source>
</evidence>
<sequence>MTIYDVAQRAGVSISTVSLVMNHPDRVKAGTRARVVEAAGQLGYRPRATASERARERVGKIAVIAPFTSYESYRTRLCGILSALTSSEFEVVVHDTPSATVIEEPLLDVLPVRGDVDGMIIMGLPVSEERATWLADWGPPTVLVDVAHPRFSSVDFDNEPAGHLLAGHLLRSGHRRLGYVLEPYVATAYDSAGSLRLDGIRRALQDAGGAEAGYHLELFQLADRDPAAAKSALPALLEAAPETTALVAHHDGFAAALLISARRAGLSVPGQLAIAGFDDGLLADSLDLTTVRQPLIESGRNAADLLRLVIETPDRTPVRITLAPELVVRATA</sequence>
<dbReference type="CDD" id="cd06267">
    <property type="entry name" value="PBP1_LacI_sugar_binding-like"/>
    <property type="match status" value="1"/>
</dbReference>
<organism evidence="5 6">
    <name type="scientific">Nonomuraea soli</name>
    <dbReference type="NCBI Taxonomy" id="1032476"/>
    <lineage>
        <taxon>Bacteria</taxon>
        <taxon>Bacillati</taxon>
        <taxon>Actinomycetota</taxon>
        <taxon>Actinomycetes</taxon>
        <taxon>Streptosporangiales</taxon>
        <taxon>Streptosporangiaceae</taxon>
        <taxon>Nonomuraea</taxon>
    </lineage>
</organism>
<feature type="domain" description="HTH lacI-type" evidence="4">
    <location>
        <begin position="1"/>
        <end position="55"/>
    </location>
</feature>